<reference evidence="1 2" key="1">
    <citation type="submission" date="2011-03" db="EMBL/GenBank/DDBJ databases">
        <authorList>
            <person name="Weinstock G."/>
            <person name="Sodergren E."/>
            <person name="Clifton S."/>
            <person name="Fulton L."/>
            <person name="Fulton B."/>
            <person name="Courtney L."/>
            <person name="Fronick C."/>
            <person name="Harrison M."/>
            <person name="Strong C."/>
            <person name="Farmer C."/>
            <person name="Delahaunty K."/>
            <person name="Markovic C."/>
            <person name="Hall O."/>
            <person name="Minx P."/>
            <person name="Tomlinson C."/>
            <person name="Mitreva M."/>
            <person name="Hou S."/>
            <person name="Chen J."/>
            <person name="Wollam A."/>
            <person name="Pepin K.H."/>
            <person name="Johnson M."/>
            <person name="Bhonagiri V."/>
            <person name="Zhang X."/>
            <person name="Suruliraj S."/>
            <person name="Warren W."/>
            <person name="Chinwalla A."/>
            <person name="Mardis E.R."/>
            <person name="Wilson R.K."/>
        </authorList>
    </citation>
    <scope>NUCLEOTIDE SEQUENCE [LARGE SCALE GENOMIC DNA]</scope>
    <source>
        <strain evidence="1 2">YIT 11840</strain>
    </source>
</reference>
<dbReference type="GeneID" id="93558459"/>
<keyword evidence="2" id="KW-1185">Reference proteome</keyword>
<accession>G5SUY5</accession>
<dbReference type="EMBL" id="AFFY01000047">
    <property type="protein sequence ID" value="EHG99052.1"/>
    <property type="molecule type" value="Genomic_DNA"/>
</dbReference>
<dbReference type="Proteomes" id="UP000003598">
    <property type="component" value="Unassembled WGS sequence"/>
</dbReference>
<comment type="caution">
    <text evidence="1">The sequence shown here is derived from an EMBL/GenBank/DDBJ whole genome shotgun (WGS) entry which is preliminary data.</text>
</comment>
<organism evidence="1 2">
    <name type="scientific">Paraprevotella clara YIT 11840</name>
    <dbReference type="NCBI Taxonomy" id="762968"/>
    <lineage>
        <taxon>Bacteria</taxon>
        <taxon>Pseudomonadati</taxon>
        <taxon>Bacteroidota</taxon>
        <taxon>Bacteroidia</taxon>
        <taxon>Bacteroidales</taxon>
        <taxon>Prevotellaceae</taxon>
        <taxon>Paraprevotella</taxon>
    </lineage>
</organism>
<protein>
    <submittedName>
        <fullName evidence="1">Uncharacterized protein</fullName>
    </submittedName>
</protein>
<dbReference type="AlphaFoldDB" id="G5SUY5"/>
<name>G5SUY5_9BACT</name>
<proteinExistence type="predicted"/>
<dbReference type="RefSeq" id="WP_008622250.1">
    <property type="nucleotide sequence ID" value="NZ_JH376618.1"/>
</dbReference>
<evidence type="ECO:0000313" key="2">
    <source>
        <dbReference type="Proteomes" id="UP000003598"/>
    </source>
</evidence>
<dbReference type="PATRIC" id="fig|762968.3.peg.2823"/>
<gene>
    <name evidence="1" type="ORF">HMPREF9441_03200</name>
</gene>
<dbReference type="eggNOG" id="ENOG502ZKWU">
    <property type="taxonomic scope" value="Bacteria"/>
</dbReference>
<dbReference type="HOGENOM" id="CLU_192961_0_0_10"/>
<evidence type="ECO:0000313" key="1">
    <source>
        <dbReference type="EMBL" id="EHG99052.1"/>
    </source>
</evidence>
<dbReference type="OrthoDB" id="1099179at2"/>
<sequence length="84" mass="9365">MKGMNLEKEMAVHCGKVTDSMETLETLCCEKAEKLLATLDVSEGGKVEVPFWTEDFPELIAVGKFSRDKSGKVIYELDFSESTL</sequence>